<feature type="non-terminal residue" evidence="4">
    <location>
        <position position="175"/>
    </location>
</feature>
<comment type="caution">
    <text evidence="4">The sequence shown here is derived from an EMBL/GenBank/DDBJ whole genome shotgun (WGS) entry which is preliminary data.</text>
</comment>
<dbReference type="InterPro" id="IPR011990">
    <property type="entry name" value="TPR-like_helical_dom_sf"/>
</dbReference>
<dbReference type="PROSITE" id="PS51375">
    <property type="entry name" value="PPR"/>
    <property type="match status" value="1"/>
</dbReference>
<comment type="similarity">
    <text evidence="1">Belongs to the PPR family. P subfamily.</text>
</comment>
<evidence type="ECO:0008006" key="5">
    <source>
        <dbReference type="Google" id="ProtNLM"/>
    </source>
</evidence>
<dbReference type="InterPro" id="IPR002885">
    <property type="entry name" value="PPR_rpt"/>
</dbReference>
<accession>A0A699Q2H3</accession>
<proteinExistence type="inferred from homology"/>
<reference evidence="4" key="1">
    <citation type="journal article" date="2019" name="Sci. Rep.">
        <title>Draft genome of Tanacetum cinerariifolium, the natural source of mosquito coil.</title>
        <authorList>
            <person name="Yamashiro T."/>
            <person name="Shiraishi A."/>
            <person name="Satake H."/>
            <person name="Nakayama K."/>
        </authorList>
    </citation>
    <scope>NUCLEOTIDE SEQUENCE</scope>
</reference>
<evidence type="ECO:0000313" key="4">
    <source>
        <dbReference type="EMBL" id="GFC54561.1"/>
    </source>
</evidence>
<dbReference type="AlphaFoldDB" id="A0A699Q2H3"/>
<evidence type="ECO:0000256" key="2">
    <source>
        <dbReference type="ARBA" id="ARBA00022737"/>
    </source>
</evidence>
<name>A0A699Q2H3_TANCI</name>
<dbReference type="PANTHER" id="PTHR47941">
    <property type="entry name" value="PENTATRICOPEPTIDE REPEAT-CONTAINING PROTEIN 3, MITOCHONDRIAL"/>
    <property type="match status" value="1"/>
</dbReference>
<evidence type="ECO:0000256" key="1">
    <source>
        <dbReference type="ARBA" id="ARBA00007626"/>
    </source>
</evidence>
<dbReference type="EMBL" id="BKCJ010961702">
    <property type="protein sequence ID" value="GFC54561.1"/>
    <property type="molecule type" value="Genomic_DNA"/>
</dbReference>
<organism evidence="4">
    <name type="scientific">Tanacetum cinerariifolium</name>
    <name type="common">Dalmatian daisy</name>
    <name type="synonym">Chrysanthemum cinerariifolium</name>
    <dbReference type="NCBI Taxonomy" id="118510"/>
    <lineage>
        <taxon>Eukaryota</taxon>
        <taxon>Viridiplantae</taxon>
        <taxon>Streptophyta</taxon>
        <taxon>Embryophyta</taxon>
        <taxon>Tracheophyta</taxon>
        <taxon>Spermatophyta</taxon>
        <taxon>Magnoliopsida</taxon>
        <taxon>eudicotyledons</taxon>
        <taxon>Gunneridae</taxon>
        <taxon>Pentapetalae</taxon>
        <taxon>asterids</taxon>
        <taxon>campanulids</taxon>
        <taxon>Asterales</taxon>
        <taxon>Asteraceae</taxon>
        <taxon>Asteroideae</taxon>
        <taxon>Anthemideae</taxon>
        <taxon>Anthemidinae</taxon>
        <taxon>Tanacetum</taxon>
    </lineage>
</organism>
<gene>
    <name evidence="4" type="ORF">Tci_826531</name>
</gene>
<dbReference type="Pfam" id="PF01535">
    <property type="entry name" value="PPR"/>
    <property type="match status" value="1"/>
</dbReference>
<dbReference type="NCBIfam" id="TIGR00756">
    <property type="entry name" value="PPR"/>
    <property type="match status" value="1"/>
</dbReference>
<evidence type="ECO:0000256" key="3">
    <source>
        <dbReference type="PROSITE-ProRule" id="PRU00708"/>
    </source>
</evidence>
<protein>
    <recommendedName>
        <fullName evidence="5">Pentatricopeptide repeat-containing protein</fullName>
    </recommendedName>
</protein>
<sequence length="175" mass="19659">MTLKGFEPHIQSYKTLISALCKDGRCSNASELFENMLDQQLDADEIIWTVLIDGLLKDAEVDACVHFLGIMESKNRKASVQTYITLSKELVKEMSAADERLPKELTKELSAADENYEVKLYTPKKTACQHEATVDFCSVDEKELTFANLLVRMSDYGCEPTAETYSTIIVGLCKE</sequence>
<feature type="repeat" description="PPR" evidence="3">
    <location>
        <begin position="9"/>
        <end position="43"/>
    </location>
</feature>
<keyword evidence="2" id="KW-0677">Repeat</keyword>
<dbReference type="Pfam" id="PF12854">
    <property type="entry name" value="PPR_1"/>
    <property type="match status" value="1"/>
</dbReference>
<dbReference type="Gene3D" id="1.25.40.10">
    <property type="entry name" value="Tetratricopeptide repeat domain"/>
    <property type="match status" value="1"/>
</dbReference>